<keyword evidence="1" id="KW-0862">Zinc</keyword>
<feature type="compositionally biased region" description="Pro residues" evidence="3">
    <location>
        <begin position="407"/>
        <end position="419"/>
    </location>
</feature>
<feature type="compositionally biased region" description="Basic and acidic residues" evidence="3">
    <location>
        <begin position="465"/>
        <end position="486"/>
    </location>
</feature>
<dbReference type="GO" id="GO:0003723">
    <property type="term" value="F:RNA binding"/>
    <property type="evidence" value="ECO:0007669"/>
    <property type="project" value="UniProtKB-UniRule"/>
</dbReference>
<dbReference type="SUPFAM" id="SSF54928">
    <property type="entry name" value="RNA-binding domain, RBD"/>
    <property type="match status" value="1"/>
</dbReference>
<evidence type="ECO:0000259" key="4">
    <source>
        <dbReference type="PROSITE" id="PS50102"/>
    </source>
</evidence>
<gene>
    <name evidence="6" type="ORF">D9758_000022</name>
</gene>
<evidence type="ECO:0008006" key="8">
    <source>
        <dbReference type="Google" id="ProtNLM"/>
    </source>
</evidence>
<dbReference type="Gene3D" id="4.10.60.10">
    <property type="entry name" value="Zinc finger, CCHC-type"/>
    <property type="match status" value="1"/>
</dbReference>
<evidence type="ECO:0000256" key="1">
    <source>
        <dbReference type="PROSITE-ProRule" id="PRU00047"/>
    </source>
</evidence>
<dbReference type="AlphaFoldDB" id="A0A8H5H231"/>
<dbReference type="CDD" id="cd00590">
    <property type="entry name" value="RRM_SF"/>
    <property type="match status" value="1"/>
</dbReference>
<dbReference type="EMBL" id="JAACJM010000001">
    <property type="protein sequence ID" value="KAF5375190.1"/>
    <property type="molecule type" value="Genomic_DNA"/>
</dbReference>
<keyword evidence="2" id="KW-0694">RNA-binding</keyword>
<feature type="domain" description="CCHC-type" evidence="5">
    <location>
        <begin position="229"/>
        <end position="243"/>
    </location>
</feature>
<dbReference type="SMART" id="SM00360">
    <property type="entry name" value="RRM"/>
    <property type="match status" value="1"/>
</dbReference>
<feature type="compositionally biased region" description="Basic and acidic residues" evidence="3">
    <location>
        <begin position="291"/>
        <end position="304"/>
    </location>
</feature>
<feature type="compositionally biased region" description="Basic and acidic residues" evidence="3">
    <location>
        <begin position="389"/>
        <end position="404"/>
    </location>
</feature>
<keyword evidence="7" id="KW-1185">Reference proteome</keyword>
<feature type="compositionally biased region" description="Basic and acidic residues" evidence="3">
    <location>
        <begin position="321"/>
        <end position="334"/>
    </location>
</feature>
<dbReference type="InterPro" id="IPR012677">
    <property type="entry name" value="Nucleotide-bd_a/b_plait_sf"/>
</dbReference>
<feature type="domain" description="RRM" evidence="4">
    <location>
        <begin position="145"/>
        <end position="215"/>
    </location>
</feature>
<organism evidence="6 7">
    <name type="scientific">Tetrapyrgos nigripes</name>
    <dbReference type="NCBI Taxonomy" id="182062"/>
    <lineage>
        <taxon>Eukaryota</taxon>
        <taxon>Fungi</taxon>
        <taxon>Dikarya</taxon>
        <taxon>Basidiomycota</taxon>
        <taxon>Agaricomycotina</taxon>
        <taxon>Agaricomycetes</taxon>
        <taxon>Agaricomycetidae</taxon>
        <taxon>Agaricales</taxon>
        <taxon>Marasmiineae</taxon>
        <taxon>Marasmiaceae</taxon>
        <taxon>Tetrapyrgos</taxon>
    </lineage>
</organism>
<evidence type="ECO:0000256" key="3">
    <source>
        <dbReference type="SAM" id="MobiDB-lite"/>
    </source>
</evidence>
<evidence type="ECO:0000313" key="6">
    <source>
        <dbReference type="EMBL" id="KAF5375190.1"/>
    </source>
</evidence>
<dbReference type="Pfam" id="PF00098">
    <property type="entry name" value="zf-CCHC"/>
    <property type="match status" value="1"/>
</dbReference>
<dbReference type="InterPro" id="IPR035979">
    <property type="entry name" value="RBD_domain_sf"/>
</dbReference>
<feature type="region of interest" description="Disordered" evidence="3">
    <location>
        <begin position="1"/>
        <end position="83"/>
    </location>
</feature>
<evidence type="ECO:0000256" key="2">
    <source>
        <dbReference type="PROSITE-ProRule" id="PRU00176"/>
    </source>
</evidence>
<dbReference type="Pfam" id="PF00076">
    <property type="entry name" value="RRM_1"/>
    <property type="match status" value="1"/>
</dbReference>
<evidence type="ECO:0000259" key="5">
    <source>
        <dbReference type="PROSITE" id="PS50158"/>
    </source>
</evidence>
<accession>A0A8H5H231</accession>
<dbReference type="Proteomes" id="UP000559256">
    <property type="component" value="Unassembled WGS sequence"/>
</dbReference>
<sequence length="486" mass="54117">MATVEDDPRTAWPGPENQDTPSMATESAPHPLPHLDDRDGDLPMQDQDVPGEYSHSHSYSHPPASAGLPDVPAPAADSDLTVPHRGDKQVKVLRCSVICKESDPSFHLGIETGIFARFFCCAVDPAAQCSVLHDILHSLVFNLPNKVYIGGLPENTRPEDLRNCFSKIGNIVAIELKVGYGFVEFETREAAELSVSKYHEGHFMGNKIRVELSKGGGRTAKYAGDPGACFKCGQMGHWARECPHHPGPGTGSHGHGRRNDQNRNDSSLLNRIQQRDYSNPPPSAEPAPPVRDTRYDYAPREYRRPLSPPPPRDYYPSTGRGRYDDYRYNDRDRYATPPSADYRNRYGGEPAYRGAPAAYPSDRYRTTSTSDRYSYPPAPPAGRSRTPPRYRDDYPTRDFSEYRARPLSPPRYDYPPRGPTPERYRHRSASPPPRSAVPAATAYDYNAAQNGGYPSTPPGPPPIRSSRDYPPRSAGRDVPPDAYRRA</sequence>
<proteinExistence type="predicted"/>
<feature type="region of interest" description="Disordered" evidence="3">
    <location>
        <begin position="243"/>
        <end position="486"/>
    </location>
</feature>
<evidence type="ECO:0000313" key="7">
    <source>
        <dbReference type="Proteomes" id="UP000559256"/>
    </source>
</evidence>
<feature type="compositionally biased region" description="Low complexity" evidence="3">
    <location>
        <begin position="56"/>
        <end position="66"/>
    </location>
</feature>
<dbReference type="SMART" id="SM00343">
    <property type="entry name" value="ZnF_C2HC"/>
    <property type="match status" value="1"/>
</dbReference>
<dbReference type="OrthoDB" id="1099063at2759"/>
<dbReference type="PANTHER" id="PTHR48038:SF1">
    <property type="entry name" value="RIBONUCLEOPROTEIN RB97D"/>
    <property type="match status" value="1"/>
</dbReference>
<name>A0A8H5H231_9AGAR</name>
<feature type="compositionally biased region" description="Pro residues" evidence="3">
    <location>
        <begin position="279"/>
        <end position="289"/>
    </location>
</feature>
<keyword evidence="1" id="KW-0863">Zinc-finger</keyword>
<protein>
    <recommendedName>
        <fullName evidence="8">RNA-binding domain-containing protein</fullName>
    </recommendedName>
</protein>
<reference evidence="6 7" key="1">
    <citation type="journal article" date="2020" name="ISME J.">
        <title>Uncovering the hidden diversity of litter-decomposition mechanisms in mushroom-forming fungi.</title>
        <authorList>
            <person name="Floudas D."/>
            <person name="Bentzer J."/>
            <person name="Ahren D."/>
            <person name="Johansson T."/>
            <person name="Persson P."/>
            <person name="Tunlid A."/>
        </authorList>
    </citation>
    <scope>NUCLEOTIDE SEQUENCE [LARGE SCALE GENOMIC DNA]</scope>
    <source>
        <strain evidence="6 7">CBS 291.85</strain>
    </source>
</reference>
<dbReference type="PANTHER" id="PTHR48038">
    <property type="entry name" value="RIBONUCLEOPROTEIN RB97D"/>
    <property type="match status" value="1"/>
</dbReference>
<dbReference type="PROSITE" id="PS50158">
    <property type="entry name" value="ZF_CCHC"/>
    <property type="match status" value="1"/>
</dbReference>
<dbReference type="GO" id="GO:0008270">
    <property type="term" value="F:zinc ion binding"/>
    <property type="evidence" value="ECO:0007669"/>
    <property type="project" value="UniProtKB-KW"/>
</dbReference>
<feature type="compositionally biased region" description="Polar residues" evidence="3">
    <location>
        <begin position="264"/>
        <end position="277"/>
    </location>
</feature>
<comment type="caution">
    <text evidence="6">The sequence shown here is derived from an EMBL/GenBank/DDBJ whole genome shotgun (WGS) entry which is preliminary data.</text>
</comment>
<keyword evidence="1" id="KW-0479">Metal-binding</keyword>
<dbReference type="InterPro" id="IPR001878">
    <property type="entry name" value="Znf_CCHC"/>
</dbReference>
<dbReference type="InterPro" id="IPR000504">
    <property type="entry name" value="RRM_dom"/>
</dbReference>
<dbReference type="Gene3D" id="3.30.70.330">
    <property type="match status" value="1"/>
</dbReference>
<dbReference type="PROSITE" id="PS50102">
    <property type="entry name" value="RRM"/>
    <property type="match status" value="1"/>
</dbReference>